<accession>A0ABN1D0Y3</accession>
<dbReference type="Gene3D" id="3.30.750.24">
    <property type="entry name" value="STAS domain"/>
    <property type="match status" value="1"/>
</dbReference>
<feature type="domain" description="STAS" evidence="2">
    <location>
        <begin position="73"/>
        <end position="146"/>
    </location>
</feature>
<dbReference type="EMBL" id="BAAAGS010000019">
    <property type="protein sequence ID" value="GAA0530436.1"/>
    <property type="molecule type" value="Genomic_DNA"/>
</dbReference>
<organism evidence="3 4">
    <name type="scientific">Saccharopolyspora erythraea</name>
    <name type="common">Streptomyces erythraeus</name>
    <dbReference type="NCBI Taxonomy" id="1836"/>
    <lineage>
        <taxon>Bacteria</taxon>
        <taxon>Bacillati</taxon>
        <taxon>Actinomycetota</taxon>
        <taxon>Actinomycetes</taxon>
        <taxon>Pseudonocardiales</taxon>
        <taxon>Pseudonocardiaceae</taxon>
        <taxon>Saccharopolyspora</taxon>
    </lineage>
</organism>
<evidence type="ECO:0000313" key="4">
    <source>
        <dbReference type="Proteomes" id="UP001500729"/>
    </source>
</evidence>
<evidence type="ECO:0000259" key="2">
    <source>
        <dbReference type="PROSITE" id="PS50801"/>
    </source>
</evidence>
<dbReference type="CDD" id="cd07043">
    <property type="entry name" value="STAS_anti-anti-sigma_factors"/>
    <property type="match status" value="1"/>
</dbReference>
<dbReference type="InterPro" id="IPR002645">
    <property type="entry name" value="STAS_dom"/>
</dbReference>
<dbReference type="InterPro" id="IPR036513">
    <property type="entry name" value="STAS_dom_sf"/>
</dbReference>
<reference evidence="3 4" key="1">
    <citation type="journal article" date="2019" name="Int. J. Syst. Evol. Microbiol.">
        <title>The Global Catalogue of Microorganisms (GCM) 10K type strain sequencing project: providing services to taxonomists for standard genome sequencing and annotation.</title>
        <authorList>
            <consortium name="The Broad Institute Genomics Platform"/>
            <consortium name="The Broad Institute Genome Sequencing Center for Infectious Disease"/>
            <person name="Wu L."/>
            <person name="Ma J."/>
        </authorList>
    </citation>
    <scope>NUCLEOTIDE SEQUENCE [LARGE SCALE GENOMIC DNA]</scope>
    <source>
        <strain evidence="3 4">JCM 10303</strain>
    </source>
</reference>
<comment type="caution">
    <text evidence="3">The sequence shown here is derived from an EMBL/GenBank/DDBJ whole genome shotgun (WGS) entry which is preliminary data.</text>
</comment>
<dbReference type="Pfam" id="PF13466">
    <property type="entry name" value="STAS_2"/>
    <property type="match status" value="1"/>
</dbReference>
<feature type="region of interest" description="Disordered" evidence="1">
    <location>
        <begin position="26"/>
        <end position="56"/>
    </location>
</feature>
<evidence type="ECO:0000256" key="1">
    <source>
        <dbReference type="SAM" id="MobiDB-lite"/>
    </source>
</evidence>
<dbReference type="PROSITE" id="PS50801">
    <property type="entry name" value="STAS"/>
    <property type="match status" value="1"/>
</dbReference>
<sequence>MARPAVRGRSAPRVDRSDGRLCYTWTGHPEHTRRKWGETVSAEPTAETGRNDGDEPGAQALRLRELADPPAGLRVAGEVDMTTHAHWNRALRHVVGGGSGDVHLDLAELVFIDARGTALVVDAARSLASGRRFVLHRPPSCLRRILTALWPTGVPTISLREEAR</sequence>
<dbReference type="InterPro" id="IPR058548">
    <property type="entry name" value="MlaB-like_STAS"/>
</dbReference>
<dbReference type="Proteomes" id="UP001500729">
    <property type="component" value="Unassembled WGS sequence"/>
</dbReference>
<dbReference type="SUPFAM" id="SSF52091">
    <property type="entry name" value="SpoIIaa-like"/>
    <property type="match status" value="1"/>
</dbReference>
<keyword evidence="4" id="KW-1185">Reference proteome</keyword>
<evidence type="ECO:0000313" key="3">
    <source>
        <dbReference type="EMBL" id="GAA0530436.1"/>
    </source>
</evidence>
<protein>
    <recommendedName>
        <fullName evidence="2">STAS domain-containing protein</fullName>
    </recommendedName>
</protein>
<proteinExistence type="predicted"/>
<gene>
    <name evidence="3" type="ORF">GCM10009533_32070</name>
</gene>
<name>A0ABN1D0Y3_SACER</name>